<proteinExistence type="predicted"/>
<protein>
    <submittedName>
        <fullName evidence="3">Procyclic surface glycoprotein, PSSA-2, putative</fullName>
    </submittedName>
</protein>
<evidence type="ECO:0000313" key="3">
    <source>
        <dbReference type="EMBL" id="CUF80622.1"/>
    </source>
</evidence>
<keyword evidence="2" id="KW-0812">Transmembrane</keyword>
<feature type="transmembrane region" description="Helical" evidence="2">
    <location>
        <begin position="278"/>
        <end position="302"/>
    </location>
</feature>
<accession>A0A0S4IWP6</accession>
<keyword evidence="2" id="KW-0472">Membrane</keyword>
<evidence type="ECO:0000256" key="2">
    <source>
        <dbReference type="SAM" id="Phobius"/>
    </source>
</evidence>
<dbReference type="OMA" id="AWVESTH"/>
<feature type="transmembrane region" description="Helical" evidence="2">
    <location>
        <begin position="17"/>
        <end position="41"/>
    </location>
</feature>
<dbReference type="Proteomes" id="UP000051952">
    <property type="component" value="Unassembled WGS sequence"/>
</dbReference>
<organism evidence="3 4">
    <name type="scientific">Bodo saltans</name>
    <name type="common">Flagellated protozoan</name>
    <dbReference type="NCBI Taxonomy" id="75058"/>
    <lineage>
        <taxon>Eukaryota</taxon>
        <taxon>Discoba</taxon>
        <taxon>Euglenozoa</taxon>
        <taxon>Kinetoplastea</taxon>
        <taxon>Metakinetoplastina</taxon>
        <taxon>Eubodonida</taxon>
        <taxon>Bodonidae</taxon>
        <taxon>Bodo</taxon>
    </lineage>
</organism>
<gene>
    <name evidence="3" type="ORF">BSAL_65895</name>
</gene>
<name>A0A0S4IWP6_BODSA</name>
<keyword evidence="4" id="KW-1185">Reference proteome</keyword>
<reference evidence="4" key="1">
    <citation type="submission" date="2015-09" db="EMBL/GenBank/DDBJ databases">
        <authorList>
            <consortium name="Pathogen Informatics"/>
        </authorList>
    </citation>
    <scope>NUCLEOTIDE SEQUENCE [LARGE SCALE GENOMIC DNA]</scope>
    <source>
        <strain evidence="4">Lake Konstanz</strain>
    </source>
</reference>
<evidence type="ECO:0000313" key="4">
    <source>
        <dbReference type="Proteomes" id="UP000051952"/>
    </source>
</evidence>
<dbReference type="EMBL" id="CYKH01000412">
    <property type="protein sequence ID" value="CUF80622.1"/>
    <property type="molecule type" value="Genomic_DNA"/>
</dbReference>
<feature type="region of interest" description="Disordered" evidence="1">
    <location>
        <begin position="307"/>
        <end position="346"/>
    </location>
</feature>
<keyword evidence="2" id="KW-1133">Transmembrane helix</keyword>
<evidence type="ECO:0000256" key="1">
    <source>
        <dbReference type="SAM" id="MobiDB-lite"/>
    </source>
</evidence>
<sequence length="433" mass="46779">MFSPCAVCQAAGNCVRMVIGCLCCILLGGPVLFIVGIVLLVGDNNRADYVQTYNNAVANVDTSGMSAWSTAGTMGETTSPATFAMQSSPVEIHGDLDGINMNGVSFYGQNSVAWPSSATPSLTFSATTSTPFTRNGVQKSTTYSEGVRCRSSFATCSVSRMEDICRDDAGPHATYSGPSCFDGDRCGTCTNTQYLTTYCAVLQRNSGGGSAWVESTHRKSCRYPFDVNAQFYDSASTSPSNLQLQIYSDDDPLIVLESVTFGTHDFGITKAKQRRIGIILLVIGIVMTVAVCVGLCAIGRMVSRNIHRSRGDGSPASVNNNDVDGTPMQPQPYHHHHHNQFPSNQPYNNNNGTTAQGIPVAPVMTYDAQPNYNNNGYGNYNNGMPQQQHQHVVGGQYYEQQPQHNGYGQPNYNQHQAPPTNHHYPAANAAKNY</sequence>
<dbReference type="AlphaFoldDB" id="A0A0S4IWP6"/>
<dbReference type="VEuPathDB" id="TriTrypDB:BSAL_65895"/>